<evidence type="ECO:0000256" key="1">
    <source>
        <dbReference type="SAM" id="MobiDB-lite"/>
    </source>
</evidence>
<evidence type="ECO:0000313" key="3">
    <source>
        <dbReference type="Proteomes" id="UP000799766"/>
    </source>
</evidence>
<protein>
    <submittedName>
        <fullName evidence="2">Uncharacterized protein</fullName>
    </submittedName>
</protein>
<feature type="region of interest" description="Disordered" evidence="1">
    <location>
        <begin position="1"/>
        <end position="53"/>
    </location>
</feature>
<keyword evidence="3" id="KW-1185">Reference proteome</keyword>
<evidence type="ECO:0000313" key="2">
    <source>
        <dbReference type="EMBL" id="KAF2453018.1"/>
    </source>
</evidence>
<name>A0A6A6NMY0_9PEZI</name>
<reference evidence="2" key="1">
    <citation type="journal article" date="2020" name="Stud. Mycol.">
        <title>101 Dothideomycetes genomes: a test case for predicting lifestyles and emergence of pathogens.</title>
        <authorList>
            <person name="Haridas S."/>
            <person name="Albert R."/>
            <person name="Binder M."/>
            <person name="Bloem J."/>
            <person name="Labutti K."/>
            <person name="Salamov A."/>
            <person name="Andreopoulos B."/>
            <person name="Baker S."/>
            <person name="Barry K."/>
            <person name="Bills G."/>
            <person name="Bluhm B."/>
            <person name="Cannon C."/>
            <person name="Castanera R."/>
            <person name="Culley D."/>
            <person name="Daum C."/>
            <person name="Ezra D."/>
            <person name="Gonzalez J."/>
            <person name="Henrissat B."/>
            <person name="Kuo A."/>
            <person name="Liang C."/>
            <person name="Lipzen A."/>
            <person name="Lutzoni F."/>
            <person name="Magnuson J."/>
            <person name="Mondo S."/>
            <person name="Nolan M."/>
            <person name="Ohm R."/>
            <person name="Pangilinan J."/>
            <person name="Park H.-J."/>
            <person name="Ramirez L."/>
            <person name="Alfaro M."/>
            <person name="Sun H."/>
            <person name="Tritt A."/>
            <person name="Yoshinaga Y."/>
            <person name="Zwiers L.-H."/>
            <person name="Turgeon B."/>
            <person name="Goodwin S."/>
            <person name="Spatafora J."/>
            <person name="Crous P."/>
            <person name="Grigoriev I."/>
        </authorList>
    </citation>
    <scope>NUCLEOTIDE SEQUENCE</scope>
    <source>
        <strain evidence="2">ATCC 16933</strain>
    </source>
</reference>
<accession>A0A6A6NMY0</accession>
<sequence length="171" mass="20063">MDSYSSIQEYHYSDAHSSQRKRLLEQQAETLQTDGDGGPPTVSNSSRDASVVPSSRPKIEYTYSEARIEQIPLFREMLVGGIRSRSQYEFERKPEGRQQIASTSTNHTYLILCRNETFTILYKILVFPRRWRFRIYLWIVDLNQHPFPRYRPIVVHGLEYLAIIQLAFKSS</sequence>
<dbReference type="EMBL" id="MU001700">
    <property type="protein sequence ID" value="KAF2453018.1"/>
    <property type="molecule type" value="Genomic_DNA"/>
</dbReference>
<proteinExistence type="predicted"/>
<organism evidence="2 3">
    <name type="scientific">Lineolata rhizophorae</name>
    <dbReference type="NCBI Taxonomy" id="578093"/>
    <lineage>
        <taxon>Eukaryota</taxon>
        <taxon>Fungi</taxon>
        <taxon>Dikarya</taxon>
        <taxon>Ascomycota</taxon>
        <taxon>Pezizomycotina</taxon>
        <taxon>Dothideomycetes</taxon>
        <taxon>Dothideomycetes incertae sedis</taxon>
        <taxon>Lineolatales</taxon>
        <taxon>Lineolataceae</taxon>
        <taxon>Lineolata</taxon>
    </lineage>
</organism>
<dbReference type="Proteomes" id="UP000799766">
    <property type="component" value="Unassembled WGS sequence"/>
</dbReference>
<gene>
    <name evidence="2" type="ORF">BDY21DRAFT_145121</name>
</gene>
<dbReference type="AlphaFoldDB" id="A0A6A6NMY0"/>